<keyword evidence="1" id="KW-1133">Transmembrane helix</keyword>
<evidence type="ECO:0000313" key="2">
    <source>
        <dbReference type="EMBL" id="CDH45474.1"/>
    </source>
</evidence>
<proteinExistence type="predicted"/>
<keyword evidence="1" id="KW-0472">Membrane</keyword>
<dbReference type="AlphaFoldDB" id="A0A7U7GBQ6"/>
<gene>
    <name evidence="2" type="ORF">BN874_2440005</name>
</gene>
<evidence type="ECO:0000256" key="1">
    <source>
        <dbReference type="SAM" id="Phobius"/>
    </source>
</evidence>
<dbReference type="NCBIfam" id="TIGR03165">
    <property type="entry name" value="F1F0_chp_2"/>
    <property type="match status" value="1"/>
</dbReference>
<accession>A0A7U7GBQ6</accession>
<evidence type="ECO:0000313" key="3">
    <source>
        <dbReference type="Proteomes" id="UP000019184"/>
    </source>
</evidence>
<dbReference type="Proteomes" id="UP000019184">
    <property type="component" value="Unassembled WGS sequence"/>
</dbReference>
<feature type="transmembrane region" description="Helical" evidence="1">
    <location>
        <begin position="6"/>
        <end position="29"/>
    </location>
</feature>
<name>A0A7U7GBQ6_9GAMM</name>
<dbReference type="InterPro" id="IPR017581">
    <property type="entry name" value="AtpR-like"/>
</dbReference>
<reference evidence="2 3" key="1">
    <citation type="journal article" date="2014" name="ISME J.">
        <title>Candidatus Competibacter-lineage genomes retrieved from metagenomes reveal functional metabolic diversity.</title>
        <authorList>
            <person name="McIlroy S.J."/>
            <person name="Albertsen M."/>
            <person name="Andresen E.K."/>
            <person name="Saunders A.M."/>
            <person name="Kristiansen R."/>
            <person name="Stokholm-Bjerregaard M."/>
            <person name="Nielsen K.L."/>
            <person name="Nielsen P.H."/>
        </authorList>
    </citation>
    <scope>NUCLEOTIDE SEQUENCE [LARGE SCALE GENOMIC DNA]</scope>
    <source>
        <strain evidence="2 3">Run_B_J11</strain>
    </source>
</reference>
<keyword evidence="1" id="KW-0812">Transmembrane</keyword>
<sequence>MTMNETWILILAGLAGAALGALFFGGLWWTIRKGTSSQRPALWFFGSFLLRTSLTLAGFYQVAGGHWQRLLACLVGFVMVRLIVMQLTRTAQQPTAWVAEADHAPES</sequence>
<protein>
    <submittedName>
        <fullName evidence="2">F1/F0 ATPase, Methanosarcina type, subunit 2</fullName>
    </submittedName>
</protein>
<organism evidence="2 3">
    <name type="scientific">Candidatus Contendobacter odensis Run_B_J11</name>
    <dbReference type="NCBI Taxonomy" id="1400861"/>
    <lineage>
        <taxon>Bacteria</taxon>
        <taxon>Pseudomonadati</taxon>
        <taxon>Pseudomonadota</taxon>
        <taxon>Gammaproteobacteria</taxon>
        <taxon>Candidatus Competibacteraceae</taxon>
        <taxon>Candidatus Contendibacter</taxon>
    </lineage>
</organism>
<dbReference type="Pfam" id="PF12966">
    <property type="entry name" value="AtpR"/>
    <property type="match status" value="1"/>
</dbReference>
<keyword evidence="3" id="KW-1185">Reference proteome</keyword>
<comment type="caution">
    <text evidence="2">The sequence shown here is derived from an EMBL/GenBank/DDBJ whole genome shotgun (WGS) entry which is preliminary data.</text>
</comment>
<feature type="transmembrane region" description="Helical" evidence="1">
    <location>
        <begin position="41"/>
        <end position="60"/>
    </location>
</feature>
<feature type="transmembrane region" description="Helical" evidence="1">
    <location>
        <begin position="66"/>
        <end position="84"/>
    </location>
</feature>
<dbReference type="EMBL" id="CBTK010000162">
    <property type="protein sequence ID" value="CDH45474.1"/>
    <property type="molecule type" value="Genomic_DNA"/>
</dbReference>